<name>L5LYP4_MYODS</name>
<organism evidence="1 2">
    <name type="scientific">Myotis davidii</name>
    <name type="common">David's myotis</name>
    <dbReference type="NCBI Taxonomy" id="225400"/>
    <lineage>
        <taxon>Eukaryota</taxon>
        <taxon>Metazoa</taxon>
        <taxon>Chordata</taxon>
        <taxon>Craniata</taxon>
        <taxon>Vertebrata</taxon>
        <taxon>Euteleostomi</taxon>
        <taxon>Mammalia</taxon>
        <taxon>Eutheria</taxon>
        <taxon>Laurasiatheria</taxon>
        <taxon>Chiroptera</taxon>
        <taxon>Yangochiroptera</taxon>
        <taxon>Vespertilionidae</taxon>
        <taxon>Myotis</taxon>
    </lineage>
</organism>
<dbReference type="Proteomes" id="UP000010556">
    <property type="component" value="Unassembled WGS sequence"/>
</dbReference>
<protein>
    <submittedName>
        <fullName evidence="1">Uncharacterized protein</fullName>
    </submittedName>
</protein>
<dbReference type="EMBL" id="KB106364">
    <property type="protein sequence ID" value="ELK31226.1"/>
    <property type="molecule type" value="Genomic_DNA"/>
</dbReference>
<gene>
    <name evidence="1" type="ORF">MDA_GLEAN10025836</name>
</gene>
<dbReference type="PANTHER" id="PTHR45845">
    <property type="entry name" value="RHO GUANINE NUCLEOTIDE EXCHANGE FACTOR-RELATED"/>
    <property type="match status" value="1"/>
</dbReference>
<keyword evidence="2" id="KW-1185">Reference proteome</keyword>
<dbReference type="AlphaFoldDB" id="L5LYP4"/>
<sequence length="201" mass="22201">MWCHHPATPTTITFALGPEDTAHCLASRRFIGTSIRTPLGPVACFSSCQLCLLSAEGRTGSVDQPLQDRQVNCKVESLPGRCWRNGLLCPRQALVWELKSARSCFCPVYRPSEHTSSGQGPFCVEDLESLDTYIQNTLSDLYPPFEATAATVLWQVFSVAERLHGGDGLRCLTDFLIPATRALQHLQQEACVSTCPQYRVV</sequence>
<dbReference type="PANTHER" id="PTHR45845:SF1">
    <property type="entry name" value="PLECKSTRIN HOMOLOGY AND RHOGEF DOMAIN CONTAINING G4B"/>
    <property type="match status" value="1"/>
</dbReference>
<evidence type="ECO:0000313" key="2">
    <source>
        <dbReference type="Proteomes" id="UP000010556"/>
    </source>
</evidence>
<proteinExistence type="predicted"/>
<accession>L5LYP4</accession>
<dbReference type="InterPro" id="IPR052231">
    <property type="entry name" value="Rho_GEF_signaling-related"/>
</dbReference>
<reference evidence="2" key="1">
    <citation type="journal article" date="2013" name="Science">
        <title>Comparative analysis of bat genomes provides insight into the evolution of flight and immunity.</title>
        <authorList>
            <person name="Zhang G."/>
            <person name="Cowled C."/>
            <person name="Shi Z."/>
            <person name="Huang Z."/>
            <person name="Bishop-Lilly K.A."/>
            <person name="Fang X."/>
            <person name="Wynne J.W."/>
            <person name="Xiong Z."/>
            <person name="Baker M.L."/>
            <person name="Zhao W."/>
            <person name="Tachedjian M."/>
            <person name="Zhu Y."/>
            <person name="Zhou P."/>
            <person name="Jiang X."/>
            <person name="Ng J."/>
            <person name="Yang L."/>
            <person name="Wu L."/>
            <person name="Xiao J."/>
            <person name="Feng Y."/>
            <person name="Chen Y."/>
            <person name="Sun X."/>
            <person name="Zhang Y."/>
            <person name="Marsh G.A."/>
            <person name="Crameri G."/>
            <person name="Broder C.C."/>
            <person name="Frey K.G."/>
            <person name="Wang L.F."/>
            <person name="Wang J."/>
        </authorList>
    </citation>
    <scope>NUCLEOTIDE SEQUENCE [LARGE SCALE GENOMIC DNA]</scope>
</reference>
<evidence type="ECO:0000313" key="1">
    <source>
        <dbReference type="EMBL" id="ELK31226.1"/>
    </source>
</evidence>